<keyword evidence="3" id="KW-1185">Reference proteome</keyword>
<feature type="region of interest" description="Disordered" evidence="1">
    <location>
        <begin position="100"/>
        <end position="119"/>
    </location>
</feature>
<dbReference type="KEGG" id="fcy:FRACYDRAFT_235150"/>
<gene>
    <name evidence="2" type="ORF">FRACYDRAFT_235150</name>
</gene>
<dbReference type="InterPro" id="IPR029028">
    <property type="entry name" value="Alpha/beta_knot_MTases"/>
</dbReference>
<evidence type="ECO:0000313" key="2">
    <source>
        <dbReference type="EMBL" id="OEU21524.1"/>
    </source>
</evidence>
<feature type="compositionally biased region" description="Low complexity" evidence="1">
    <location>
        <begin position="274"/>
        <end position="286"/>
    </location>
</feature>
<evidence type="ECO:0000256" key="1">
    <source>
        <dbReference type="SAM" id="MobiDB-lite"/>
    </source>
</evidence>
<dbReference type="OrthoDB" id="270651at2759"/>
<sequence length="342" mass="38155">MSTTNQNKIRITLLIENPSKNKNWGPLLRCCVAYGISTIYVIGYDQCDVRGSHGSSKHVQLISLGHSYNYKDAIQSLTAREDKENNGDFELIGLLSPLSTTNQEDQGDVHNGSSSSSTVIQEKILHQQKQTEKEIEIVRIGSRNEIKTIEIDNNNKSSSSTSSTDRSSDPIYEFCQKLKHQHQQQNNKKNQIKNICLVVDKLKCGLPFSLGKYCHSFIHIPHNNSNCSSSSTSSSMFTLEASVSIIFHELMSTGLCIGHTTTGTGTGTTGSGTGNDDQTTNQTNQDGQKYYVERIHKGGNPDSPNNTIERQKIRQERERKYQEQQDEANDLNSNINNDDGDY</sequence>
<protein>
    <recommendedName>
        <fullName evidence="4">tRNA/rRNA methyltransferase SpoU type domain-containing protein</fullName>
    </recommendedName>
</protein>
<feature type="compositionally biased region" description="Polar residues" evidence="1">
    <location>
        <begin position="330"/>
        <end position="342"/>
    </location>
</feature>
<evidence type="ECO:0008006" key="4">
    <source>
        <dbReference type="Google" id="ProtNLM"/>
    </source>
</evidence>
<reference evidence="2 3" key="1">
    <citation type="submission" date="2016-09" db="EMBL/GenBank/DDBJ databases">
        <title>Extensive genetic diversity and differential bi-allelic expression allows diatom success in the polar Southern Ocean.</title>
        <authorList>
            <consortium name="DOE Joint Genome Institute"/>
            <person name="Mock T."/>
            <person name="Otillar R.P."/>
            <person name="Strauss J."/>
            <person name="Dupont C."/>
            <person name="Frickenhaus S."/>
            <person name="Maumus F."/>
            <person name="Mcmullan M."/>
            <person name="Sanges R."/>
            <person name="Schmutz J."/>
            <person name="Toseland A."/>
            <person name="Valas R."/>
            <person name="Veluchamy A."/>
            <person name="Ward B.J."/>
            <person name="Allen A."/>
            <person name="Barry K."/>
            <person name="Falciatore A."/>
            <person name="Ferrante M."/>
            <person name="Fortunato A.E."/>
            <person name="Gloeckner G."/>
            <person name="Gruber A."/>
            <person name="Hipkin R."/>
            <person name="Janech M."/>
            <person name="Kroth P."/>
            <person name="Leese F."/>
            <person name="Lindquist E."/>
            <person name="Lyon B.R."/>
            <person name="Martin J."/>
            <person name="Mayer C."/>
            <person name="Parker M."/>
            <person name="Quesneville H."/>
            <person name="Raymond J."/>
            <person name="Uhlig C."/>
            <person name="Valentin K.U."/>
            <person name="Worden A.Z."/>
            <person name="Armbrust E.V."/>
            <person name="Bowler C."/>
            <person name="Green B."/>
            <person name="Moulton V."/>
            <person name="Van Oosterhout C."/>
            <person name="Grigoriev I."/>
        </authorList>
    </citation>
    <scope>NUCLEOTIDE SEQUENCE [LARGE SCALE GENOMIC DNA]</scope>
    <source>
        <strain evidence="2 3">CCMP1102</strain>
    </source>
</reference>
<dbReference type="InterPro" id="IPR029026">
    <property type="entry name" value="tRNA_m1G_MTases_N"/>
</dbReference>
<name>A0A1E7FTS9_9STRA</name>
<accession>A0A1E7FTS9</accession>
<dbReference type="SUPFAM" id="SSF75217">
    <property type="entry name" value="alpha/beta knot"/>
    <property type="match status" value="1"/>
</dbReference>
<organism evidence="2 3">
    <name type="scientific">Fragilariopsis cylindrus CCMP1102</name>
    <dbReference type="NCBI Taxonomy" id="635003"/>
    <lineage>
        <taxon>Eukaryota</taxon>
        <taxon>Sar</taxon>
        <taxon>Stramenopiles</taxon>
        <taxon>Ochrophyta</taxon>
        <taxon>Bacillariophyta</taxon>
        <taxon>Bacillariophyceae</taxon>
        <taxon>Bacillariophycidae</taxon>
        <taxon>Bacillariales</taxon>
        <taxon>Bacillariaceae</taxon>
        <taxon>Fragilariopsis</taxon>
    </lineage>
</organism>
<dbReference type="EMBL" id="KV784354">
    <property type="protein sequence ID" value="OEU21524.1"/>
    <property type="molecule type" value="Genomic_DNA"/>
</dbReference>
<proteinExistence type="predicted"/>
<evidence type="ECO:0000313" key="3">
    <source>
        <dbReference type="Proteomes" id="UP000095751"/>
    </source>
</evidence>
<feature type="region of interest" description="Disordered" evidence="1">
    <location>
        <begin position="267"/>
        <end position="286"/>
    </location>
</feature>
<dbReference type="AlphaFoldDB" id="A0A1E7FTS9"/>
<feature type="region of interest" description="Disordered" evidence="1">
    <location>
        <begin position="295"/>
        <end position="342"/>
    </location>
</feature>
<dbReference type="Gene3D" id="3.40.1280.10">
    <property type="match status" value="1"/>
</dbReference>
<dbReference type="Proteomes" id="UP000095751">
    <property type="component" value="Unassembled WGS sequence"/>
</dbReference>
<feature type="compositionally biased region" description="Basic and acidic residues" evidence="1">
    <location>
        <begin position="309"/>
        <end position="323"/>
    </location>
</feature>
<dbReference type="InParanoid" id="A0A1E7FTS9"/>